<dbReference type="FunFam" id="3.40.50.300:FF:000006">
    <property type="entry name" value="DNA-binding transcriptional regulator NtrC"/>
    <property type="match status" value="1"/>
</dbReference>
<dbReference type="RefSeq" id="WP_153729473.1">
    <property type="nucleotide sequence ID" value="NZ_WJNH01000010.1"/>
</dbReference>
<evidence type="ECO:0000256" key="2">
    <source>
        <dbReference type="ARBA" id="ARBA00022797"/>
    </source>
</evidence>
<dbReference type="Gene3D" id="1.10.8.60">
    <property type="match status" value="1"/>
</dbReference>
<dbReference type="InterPro" id="IPR035965">
    <property type="entry name" value="PAS-like_dom_sf"/>
</dbReference>
<dbReference type="SUPFAM" id="SSF46689">
    <property type="entry name" value="Homeodomain-like"/>
    <property type="match status" value="1"/>
</dbReference>
<protein>
    <recommendedName>
        <fullName evidence="7">HTH-type transcriptional regulatory protein TyrR</fullName>
    </recommendedName>
</protein>
<sequence length="455" mass="51992">MYKDNLNYRLKHTDLIETIEQMYEGFLLSTIEGRIFYANQAVADISGIPLKDIVGKTPKEMEKAGIIVKQSTKVKSKAPITMIQKLKNGKEIFITSRPIYDEKGSIICFAANYHHLQQLNYLHKLHDHSSQTESRDVVPPPSIQTENWIGESYATNQLKEKVAKVATTEAIVLIQGDSGVGKEVVAKNIHKLSQRKNKPYIQINCGAIPEELIEAELFGYEKGAFTGANSDKEGLFEAANGGTVLLDEIGEMPLHLQVRLLRVIQTKKVTRVGGTKERPLNVRFIAASNKNLQESVDQGEFREDLFYRLNVIPIFIPPLKDRKEDILPLCEYFLGTFNEKYQTKKVLTPETLQLFQEFDWPGNVRQLENIIERLVIITEEDTVSPIFLPDEYKHRHPQVIKGIKPLKEAREQAEINMIQLAINKYGSIRKAAKHLEVDHSTIVRKMKKYHIKEDF</sequence>
<keyword evidence="2" id="KW-0058">Aromatic hydrocarbons catabolism</keyword>
<keyword evidence="6" id="KW-0804">Transcription</keyword>
<evidence type="ECO:0000256" key="6">
    <source>
        <dbReference type="ARBA" id="ARBA00023163"/>
    </source>
</evidence>
<dbReference type="Gene3D" id="1.10.10.60">
    <property type="entry name" value="Homeodomain-like"/>
    <property type="match status" value="1"/>
</dbReference>
<evidence type="ECO:0000256" key="1">
    <source>
        <dbReference type="ARBA" id="ARBA00022741"/>
    </source>
</evidence>
<dbReference type="EMBL" id="WJNH01000010">
    <property type="protein sequence ID" value="MRG87581.1"/>
    <property type="molecule type" value="Genomic_DNA"/>
</dbReference>
<evidence type="ECO:0000259" key="8">
    <source>
        <dbReference type="PROSITE" id="PS50045"/>
    </source>
</evidence>
<dbReference type="CDD" id="cd00009">
    <property type="entry name" value="AAA"/>
    <property type="match status" value="1"/>
</dbReference>
<dbReference type="Gene3D" id="3.30.450.20">
    <property type="entry name" value="PAS domain"/>
    <property type="match status" value="1"/>
</dbReference>
<dbReference type="PROSITE" id="PS00676">
    <property type="entry name" value="SIGMA54_INTERACT_2"/>
    <property type="match status" value="1"/>
</dbReference>
<dbReference type="Pfam" id="PF00158">
    <property type="entry name" value="Sigma54_activat"/>
    <property type="match status" value="1"/>
</dbReference>
<proteinExistence type="predicted"/>
<dbReference type="InterPro" id="IPR025944">
    <property type="entry name" value="Sigma_54_int_dom_CS"/>
</dbReference>
<dbReference type="PANTHER" id="PTHR32071:SF57">
    <property type="entry name" value="C4-DICARBOXYLATE TRANSPORT TRANSCRIPTIONAL REGULATORY PROTEIN DCTD"/>
    <property type="match status" value="1"/>
</dbReference>
<feature type="domain" description="Sigma-54 factor interaction" evidence="8">
    <location>
        <begin position="148"/>
        <end position="376"/>
    </location>
</feature>
<organism evidence="10 11">
    <name type="scientific">Salinibacillus xinjiangensis</name>
    <dbReference type="NCBI Taxonomy" id="1229268"/>
    <lineage>
        <taxon>Bacteria</taxon>
        <taxon>Bacillati</taxon>
        <taxon>Bacillota</taxon>
        <taxon>Bacilli</taxon>
        <taxon>Bacillales</taxon>
        <taxon>Bacillaceae</taxon>
        <taxon>Salinibacillus</taxon>
    </lineage>
</organism>
<comment type="caution">
    <text evidence="10">The sequence shown here is derived from an EMBL/GenBank/DDBJ whole genome shotgun (WGS) entry which is preliminary data.</text>
</comment>
<evidence type="ECO:0000256" key="7">
    <source>
        <dbReference type="ARBA" id="ARBA00029500"/>
    </source>
</evidence>
<evidence type="ECO:0000259" key="9">
    <source>
        <dbReference type="PROSITE" id="PS50112"/>
    </source>
</evidence>
<evidence type="ECO:0000256" key="5">
    <source>
        <dbReference type="ARBA" id="ARBA00023125"/>
    </source>
</evidence>
<dbReference type="InterPro" id="IPR025662">
    <property type="entry name" value="Sigma_54_int_dom_ATP-bd_1"/>
</dbReference>
<keyword evidence="4" id="KW-0805">Transcription regulation</keyword>
<dbReference type="InterPro" id="IPR030828">
    <property type="entry name" value="HTH_TyrR"/>
</dbReference>
<dbReference type="GO" id="GO:0005524">
    <property type="term" value="F:ATP binding"/>
    <property type="evidence" value="ECO:0007669"/>
    <property type="project" value="UniProtKB-KW"/>
</dbReference>
<dbReference type="InterPro" id="IPR003593">
    <property type="entry name" value="AAA+_ATPase"/>
</dbReference>
<dbReference type="PROSITE" id="PS50045">
    <property type="entry name" value="SIGMA54_INTERACT_4"/>
    <property type="match status" value="1"/>
</dbReference>
<dbReference type="InterPro" id="IPR000014">
    <property type="entry name" value="PAS"/>
</dbReference>
<dbReference type="SUPFAM" id="SSF52540">
    <property type="entry name" value="P-loop containing nucleoside triphosphate hydrolases"/>
    <property type="match status" value="1"/>
</dbReference>
<evidence type="ECO:0000256" key="4">
    <source>
        <dbReference type="ARBA" id="ARBA00023015"/>
    </source>
</evidence>
<dbReference type="SUPFAM" id="SSF55785">
    <property type="entry name" value="PYP-like sensor domain (PAS domain)"/>
    <property type="match status" value="1"/>
</dbReference>
<evidence type="ECO:0000313" key="10">
    <source>
        <dbReference type="EMBL" id="MRG87581.1"/>
    </source>
</evidence>
<dbReference type="CDD" id="cd00130">
    <property type="entry name" value="PAS"/>
    <property type="match status" value="1"/>
</dbReference>
<keyword evidence="1" id="KW-0547">Nucleotide-binding</keyword>
<dbReference type="GO" id="GO:0003677">
    <property type="term" value="F:DNA binding"/>
    <property type="evidence" value="ECO:0007669"/>
    <property type="project" value="UniProtKB-KW"/>
</dbReference>
<gene>
    <name evidence="10" type="ORF">GH754_14930</name>
</gene>
<accession>A0A6G1X994</accession>
<feature type="domain" description="PAS" evidence="9">
    <location>
        <begin position="11"/>
        <end position="57"/>
    </location>
</feature>
<reference evidence="10 11" key="1">
    <citation type="submission" date="2019-11" db="EMBL/GenBank/DDBJ databases">
        <authorList>
            <person name="Li J."/>
        </authorList>
    </citation>
    <scope>NUCLEOTIDE SEQUENCE [LARGE SCALE GENOMIC DNA]</scope>
    <source>
        <strain evidence="10 11">J4</strain>
    </source>
</reference>
<evidence type="ECO:0000313" key="11">
    <source>
        <dbReference type="Proteomes" id="UP000480185"/>
    </source>
</evidence>
<dbReference type="Pfam" id="PF25601">
    <property type="entry name" value="AAA_lid_14"/>
    <property type="match status" value="1"/>
</dbReference>
<dbReference type="PANTHER" id="PTHR32071">
    <property type="entry name" value="TRANSCRIPTIONAL REGULATORY PROTEIN"/>
    <property type="match status" value="1"/>
</dbReference>
<dbReference type="PROSITE" id="PS00675">
    <property type="entry name" value="SIGMA54_INTERACT_1"/>
    <property type="match status" value="1"/>
</dbReference>
<dbReference type="AlphaFoldDB" id="A0A6G1X994"/>
<dbReference type="SMART" id="SM00382">
    <property type="entry name" value="AAA"/>
    <property type="match status" value="1"/>
</dbReference>
<dbReference type="OrthoDB" id="9771372at2"/>
<dbReference type="PROSITE" id="PS50112">
    <property type="entry name" value="PAS"/>
    <property type="match status" value="1"/>
</dbReference>
<dbReference type="InterPro" id="IPR025943">
    <property type="entry name" value="Sigma_54_int_dom_ATP-bd_2"/>
</dbReference>
<dbReference type="Proteomes" id="UP000480185">
    <property type="component" value="Unassembled WGS sequence"/>
</dbReference>
<dbReference type="InterPro" id="IPR002078">
    <property type="entry name" value="Sigma_54_int"/>
</dbReference>
<dbReference type="PROSITE" id="PS00688">
    <property type="entry name" value="SIGMA54_INTERACT_3"/>
    <property type="match status" value="1"/>
</dbReference>
<dbReference type="InterPro" id="IPR027417">
    <property type="entry name" value="P-loop_NTPase"/>
</dbReference>
<keyword evidence="3" id="KW-0067">ATP-binding</keyword>
<dbReference type="Gene3D" id="3.40.50.300">
    <property type="entry name" value="P-loop containing nucleotide triphosphate hydrolases"/>
    <property type="match status" value="1"/>
</dbReference>
<name>A0A6G1X994_9BACI</name>
<keyword evidence="5" id="KW-0238">DNA-binding</keyword>
<dbReference type="GO" id="GO:0006355">
    <property type="term" value="P:regulation of DNA-templated transcription"/>
    <property type="evidence" value="ECO:0007669"/>
    <property type="project" value="InterPro"/>
</dbReference>
<evidence type="ECO:0000256" key="3">
    <source>
        <dbReference type="ARBA" id="ARBA00022840"/>
    </source>
</evidence>
<keyword evidence="11" id="KW-1185">Reference proteome</keyword>
<dbReference type="InterPro" id="IPR009057">
    <property type="entry name" value="Homeodomain-like_sf"/>
</dbReference>
<dbReference type="InterPro" id="IPR058031">
    <property type="entry name" value="AAA_lid_NorR"/>
</dbReference>
<dbReference type="Pfam" id="PF18024">
    <property type="entry name" value="HTH_50"/>
    <property type="match status" value="1"/>
</dbReference>